<dbReference type="AlphaFoldDB" id="A0A0Q0RLM7"/>
<gene>
    <name evidence="1" type="ORF">AOG55_03995</name>
</gene>
<reference evidence="1 2" key="1">
    <citation type="submission" date="2015-09" db="EMBL/GenBank/DDBJ databases">
        <title>Heavy metals and arsenic resistance mechanisms in polyextremophilic archaea of the family Ferroplasmaceae.</title>
        <authorList>
            <person name="Bulaev A.G."/>
            <person name="Kanygina A.V."/>
        </authorList>
    </citation>
    <scope>NUCLEOTIDE SEQUENCE [LARGE SCALE GENOMIC DNA]</scope>
    <source>
        <strain evidence="1 2">BH2</strain>
    </source>
</reference>
<name>A0A0Q0RLM7_9ARCH</name>
<accession>A0A0Q0RLM7</accession>
<evidence type="ECO:0000313" key="1">
    <source>
        <dbReference type="EMBL" id="KQB36498.1"/>
    </source>
</evidence>
<dbReference type="EMBL" id="LKBH01000026">
    <property type="protein sequence ID" value="KQB36498.1"/>
    <property type="molecule type" value="Genomic_DNA"/>
</dbReference>
<proteinExistence type="predicted"/>
<dbReference type="InParanoid" id="A0A0Q0RLM7"/>
<keyword evidence="2" id="KW-1185">Reference proteome</keyword>
<dbReference type="Proteomes" id="UP000050301">
    <property type="component" value="Unassembled WGS sequence"/>
</dbReference>
<sequence length="64" mass="7730">MKMEIDVPDGLIDEMDRLLRGVYHSREEYILDKIRDGIMQDEKNTWFKDMAKKQRDKDARSEEP</sequence>
<protein>
    <recommendedName>
        <fullName evidence="3">CopG family transcriptional regulator</fullName>
    </recommendedName>
</protein>
<comment type="caution">
    <text evidence="1">The sequence shown here is derived from an EMBL/GenBank/DDBJ whole genome shotgun (WGS) entry which is preliminary data.</text>
</comment>
<evidence type="ECO:0008006" key="3">
    <source>
        <dbReference type="Google" id="ProtNLM"/>
    </source>
</evidence>
<evidence type="ECO:0000313" key="2">
    <source>
        <dbReference type="Proteomes" id="UP000050301"/>
    </source>
</evidence>
<dbReference type="RefSeq" id="WP_055040774.1">
    <property type="nucleotide sequence ID" value="NZ_LKBH01000026.1"/>
</dbReference>
<organism evidence="1 2">
    <name type="scientific">Acidiplasma cupricumulans</name>
    <dbReference type="NCBI Taxonomy" id="312540"/>
    <lineage>
        <taxon>Archaea</taxon>
        <taxon>Methanobacteriati</taxon>
        <taxon>Thermoplasmatota</taxon>
        <taxon>Thermoplasmata</taxon>
        <taxon>Thermoplasmatales</taxon>
        <taxon>Ferroplasmaceae</taxon>
        <taxon>Acidiplasma</taxon>
    </lineage>
</organism>